<dbReference type="AlphaFoldDB" id="X1CVA0"/>
<protein>
    <submittedName>
        <fullName evidence="1">Uncharacterized protein</fullName>
    </submittedName>
</protein>
<evidence type="ECO:0000313" key="1">
    <source>
        <dbReference type="EMBL" id="GAG88106.1"/>
    </source>
</evidence>
<name>X1CVA0_9ZZZZ</name>
<reference evidence="1" key="1">
    <citation type="journal article" date="2014" name="Front. Microbiol.">
        <title>High frequency of phylogenetically diverse reductive dehalogenase-homologous genes in deep subseafloor sedimentary metagenomes.</title>
        <authorList>
            <person name="Kawai M."/>
            <person name="Futagami T."/>
            <person name="Toyoda A."/>
            <person name="Takaki Y."/>
            <person name="Nishi S."/>
            <person name="Hori S."/>
            <person name="Arai W."/>
            <person name="Tsubouchi T."/>
            <person name="Morono Y."/>
            <person name="Uchiyama I."/>
            <person name="Ito T."/>
            <person name="Fujiyama A."/>
            <person name="Inagaki F."/>
            <person name="Takami H."/>
        </authorList>
    </citation>
    <scope>NUCLEOTIDE SEQUENCE</scope>
    <source>
        <strain evidence="1">Expedition CK06-06</strain>
    </source>
</reference>
<accession>X1CVA0</accession>
<sequence length="51" mass="5886">MIKDRMILSALGEPFITGDENFLDVFNIVKDLKIKIINVFQYICESCYVGK</sequence>
<gene>
    <name evidence="1" type="ORF">S01H4_26862</name>
</gene>
<dbReference type="EMBL" id="BART01013019">
    <property type="protein sequence ID" value="GAG88106.1"/>
    <property type="molecule type" value="Genomic_DNA"/>
</dbReference>
<organism evidence="1">
    <name type="scientific">marine sediment metagenome</name>
    <dbReference type="NCBI Taxonomy" id="412755"/>
    <lineage>
        <taxon>unclassified sequences</taxon>
        <taxon>metagenomes</taxon>
        <taxon>ecological metagenomes</taxon>
    </lineage>
</organism>
<comment type="caution">
    <text evidence="1">The sequence shown here is derived from an EMBL/GenBank/DDBJ whole genome shotgun (WGS) entry which is preliminary data.</text>
</comment>
<proteinExistence type="predicted"/>